<reference evidence="2 3" key="1">
    <citation type="submission" date="2018-11" db="EMBL/GenBank/DDBJ databases">
        <title>Genome sequence of Apiotrichum porosum DSM 27194.</title>
        <authorList>
            <person name="Aliyu H."/>
            <person name="Gorte O."/>
            <person name="Ochsenreither K."/>
        </authorList>
    </citation>
    <scope>NUCLEOTIDE SEQUENCE [LARGE SCALE GENOMIC DNA]</scope>
    <source>
        <strain evidence="2 3">DSM 27194</strain>
    </source>
</reference>
<dbReference type="OrthoDB" id="2213137at2759"/>
<feature type="transmembrane region" description="Helical" evidence="1">
    <location>
        <begin position="61"/>
        <end position="81"/>
    </location>
</feature>
<accession>A0A427XF99</accession>
<feature type="transmembrane region" description="Helical" evidence="1">
    <location>
        <begin position="101"/>
        <end position="122"/>
    </location>
</feature>
<evidence type="ECO:0000256" key="1">
    <source>
        <dbReference type="SAM" id="Phobius"/>
    </source>
</evidence>
<organism evidence="2 3">
    <name type="scientific">Apiotrichum porosum</name>
    <dbReference type="NCBI Taxonomy" id="105984"/>
    <lineage>
        <taxon>Eukaryota</taxon>
        <taxon>Fungi</taxon>
        <taxon>Dikarya</taxon>
        <taxon>Basidiomycota</taxon>
        <taxon>Agaricomycotina</taxon>
        <taxon>Tremellomycetes</taxon>
        <taxon>Trichosporonales</taxon>
        <taxon>Trichosporonaceae</taxon>
        <taxon>Apiotrichum</taxon>
    </lineage>
</organism>
<evidence type="ECO:0000313" key="3">
    <source>
        <dbReference type="Proteomes" id="UP000279236"/>
    </source>
</evidence>
<dbReference type="Proteomes" id="UP000279236">
    <property type="component" value="Unassembled WGS sequence"/>
</dbReference>
<name>A0A427XF99_9TREE</name>
<evidence type="ECO:0000313" key="2">
    <source>
        <dbReference type="EMBL" id="RSH77502.1"/>
    </source>
</evidence>
<dbReference type="EMBL" id="RSCE01000015">
    <property type="protein sequence ID" value="RSH77502.1"/>
    <property type="molecule type" value="Genomic_DNA"/>
</dbReference>
<proteinExistence type="predicted"/>
<sequence length="124" mass="12780">MVSVTCVLAAIGVLLPWGLGTTSAPLIVFAILWGMTALSLPGLWSKIITPICKDDPTLPGLVFSIFAMLRGIGNVTAGPISTKLLQTDAFRGAIGAYGTNFGAVLIYTAVTTFFGGVVGAFFPA</sequence>
<keyword evidence="1" id="KW-1133">Transmembrane helix</keyword>
<evidence type="ECO:0008006" key="4">
    <source>
        <dbReference type="Google" id="ProtNLM"/>
    </source>
</evidence>
<keyword evidence="3" id="KW-1185">Reference proteome</keyword>
<keyword evidence="1" id="KW-0472">Membrane</keyword>
<protein>
    <recommendedName>
        <fullName evidence="4">Major facilitator superfamily (MFS) profile domain-containing protein</fullName>
    </recommendedName>
</protein>
<dbReference type="RefSeq" id="XP_028472649.1">
    <property type="nucleotide sequence ID" value="XM_028618761.1"/>
</dbReference>
<dbReference type="GeneID" id="39587598"/>
<keyword evidence="1" id="KW-0812">Transmembrane</keyword>
<gene>
    <name evidence="2" type="ORF">EHS24_003055</name>
</gene>
<comment type="caution">
    <text evidence="2">The sequence shown here is derived from an EMBL/GenBank/DDBJ whole genome shotgun (WGS) entry which is preliminary data.</text>
</comment>
<dbReference type="AlphaFoldDB" id="A0A427XF99"/>